<dbReference type="RefSeq" id="XP_026280627.1">
    <property type="nucleotide sequence ID" value="XM_026424842.2"/>
</dbReference>
<evidence type="ECO:0000256" key="1">
    <source>
        <dbReference type="ARBA" id="ARBA00001971"/>
    </source>
</evidence>
<dbReference type="Proteomes" id="UP000504606">
    <property type="component" value="Unplaced"/>
</dbReference>
<protein>
    <submittedName>
        <fullName evidence="18">Cytochrome P450 6a22-like</fullName>
    </submittedName>
</protein>
<evidence type="ECO:0000256" key="11">
    <source>
        <dbReference type="ARBA" id="ARBA00023004"/>
    </source>
</evidence>
<keyword evidence="10 15" id="KW-0560">Oxidoreductase</keyword>
<dbReference type="InterPro" id="IPR001128">
    <property type="entry name" value="Cyt_P450"/>
</dbReference>
<dbReference type="PRINTS" id="PR00465">
    <property type="entry name" value="EP450IV"/>
</dbReference>
<feature type="binding site" description="axial binding residue" evidence="14">
    <location>
        <position position="455"/>
    </location>
    <ligand>
        <name>heme</name>
        <dbReference type="ChEBI" id="CHEBI:30413"/>
    </ligand>
    <ligandPart>
        <name>Fe</name>
        <dbReference type="ChEBI" id="CHEBI:18248"/>
    </ligandPart>
</feature>
<dbReference type="FunFam" id="1.10.630.10:FF:000042">
    <property type="entry name" value="Cytochrome P450"/>
    <property type="match status" value="1"/>
</dbReference>
<evidence type="ECO:0000256" key="2">
    <source>
        <dbReference type="ARBA" id="ARBA00003690"/>
    </source>
</evidence>
<dbReference type="GO" id="GO:0005506">
    <property type="term" value="F:iron ion binding"/>
    <property type="evidence" value="ECO:0007669"/>
    <property type="project" value="InterPro"/>
</dbReference>
<keyword evidence="12 15" id="KW-0503">Monooxygenase</keyword>
<keyword evidence="13 16" id="KW-0472">Membrane</keyword>
<keyword evidence="8" id="KW-0256">Endoplasmic reticulum</keyword>
<evidence type="ECO:0000256" key="16">
    <source>
        <dbReference type="SAM" id="Phobius"/>
    </source>
</evidence>
<evidence type="ECO:0000256" key="10">
    <source>
        <dbReference type="ARBA" id="ARBA00023002"/>
    </source>
</evidence>
<dbReference type="GO" id="GO:0004497">
    <property type="term" value="F:monooxygenase activity"/>
    <property type="evidence" value="ECO:0007669"/>
    <property type="project" value="UniProtKB-KW"/>
</dbReference>
<dbReference type="GO" id="GO:0020037">
    <property type="term" value="F:heme binding"/>
    <property type="evidence" value="ECO:0007669"/>
    <property type="project" value="InterPro"/>
</dbReference>
<evidence type="ECO:0000256" key="9">
    <source>
        <dbReference type="ARBA" id="ARBA00022848"/>
    </source>
</evidence>
<dbReference type="GO" id="GO:0005789">
    <property type="term" value="C:endoplasmic reticulum membrane"/>
    <property type="evidence" value="ECO:0007669"/>
    <property type="project" value="UniProtKB-SubCell"/>
</dbReference>
<dbReference type="KEGG" id="foc:113208014"/>
<evidence type="ECO:0000256" key="4">
    <source>
        <dbReference type="ARBA" id="ARBA00004406"/>
    </source>
</evidence>
<dbReference type="Pfam" id="PF00067">
    <property type="entry name" value="p450"/>
    <property type="match status" value="1"/>
</dbReference>
<keyword evidence="17" id="KW-1185">Reference proteome</keyword>
<feature type="transmembrane region" description="Helical" evidence="16">
    <location>
        <begin position="6"/>
        <end position="24"/>
    </location>
</feature>
<dbReference type="PANTHER" id="PTHR24292:SF103">
    <property type="entry name" value="CYTOCHROME P450 6BS1"/>
    <property type="match status" value="1"/>
</dbReference>
<proteinExistence type="inferred from homology"/>
<dbReference type="PANTHER" id="PTHR24292">
    <property type="entry name" value="CYTOCHROME P450"/>
    <property type="match status" value="1"/>
</dbReference>
<dbReference type="Gene3D" id="1.10.630.10">
    <property type="entry name" value="Cytochrome P450"/>
    <property type="match status" value="1"/>
</dbReference>
<dbReference type="PRINTS" id="PR00385">
    <property type="entry name" value="P450"/>
</dbReference>
<comment type="cofactor">
    <cofactor evidence="1 14">
        <name>heme</name>
        <dbReference type="ChEBI" id="CHEBI:30413"/>
    </cofactor>
</comment>
<dbReference type="SUPFAM" id="SSF48264">
    <property type="entry name" value="Cytochrome P450"/>
    <property type="match status" value="1"/>
</dbReference>
<evidence type="ECO:0000256" key="12">
    <source>
        <dbReference type="ARBA" id="ARBA00023033"/>
    </source>
</evidence>
<dbReference type="InterPro" id="IPR050476">
    <property type="entry name" value="Insect_CytP450_Detox"/>
</dbReference>
<dbReference type="PROSITE" id="PS00086">
    <property type="entry name" value="CYTOCHROME_P450"/>
    <property type="match status" value="1"/>
</dbReference>
<comment type="similarity">
    <text evidence="5 15">Belongs to the cytochrome P450 family.</text>
</comment>
<evidence type="ECO:0000256" key="15">
    <source>
        <dbReference type="RuleBase" id="RU000461"/>
    </source>
</evidence>
<dbReference type="InterPro" id="IPR036396">
    <property type="entry name" value="Cyt_P450_sf"/>
</dbReference>
<evidence type="ECO:0000256" key="6">
    <source>
        <dbReference type="ARBA" id="ARBA00022617"/>
    </source>
</evidence>
<gene>
    <name evidence="18" type="primary">LOC113208014</name>
</gene>
<dbReference type="OrthoDB" id="2789670at2759"/>
<keyword evidence="11 14" id="KW-0408">Iron</keyword>
<evidence type="ECO:0000256" key="5">
    <source>
        <dbReference type="ARBA" id="ARBA00010617"/>
    </source>
</evidence>
<evidence type="ECO:0000313" key="18">
    <source>
        <dbReference type="RefSeq" id="XP_026280627.1"/>
    </source>
</evidence>
<dbReference type="CDD" id="cd11056">
    <property type="entry name" value="CYP6-like"/>
    <property type="match status" value="1"/>
</dbReference>
<reference evidence="18" key="1">
    <citation type="submission" date="2025-08" db="UniProtKB">
        <authorList>
            <consortium name="RefSeq"/>
        </authorList>
    </citation>
    <scope>IDENTIFICATION</scope>
    <source>
        <tissue evidence="18">Whole organism</tissue>
    </source>
</reference>
<comment type="subcellular location">
    <subcellularLocation>
        <location evidence="4">Endoplasmic reticulum membrane</location>
        <topology evidence="4">Peripheral membrane protein</topology>
    </subcellularLocation>
    <subcellularLocation>
        <location evidence="3">Microsome membrane</location>
        <topology evidence="3">Peripheral membrane protein</topology>
    </subcellularLocation>
</comment>
<keyword evidence="9" id="KW-0492">Microsome</keyword>
<dbReference type="GeneID" id="113208014"/>
<dbReference type="GO" id="GO:0016705">
    <property type="term" value="F:oxidoreductase activity, acting on paired donors, with incorporation or reduction of molecular oxygen"/>
    <property type="evidence" value="ECO:0007669"/>
    <property type="project" value="InterPro"/>
</dbReference>
<evidence type="ECO:0000256" key="13">
    <source>
        <dbReference type="ARBA" id="ARBA00023136"/>
    </source>
</evidence>
<evidence type="ECO:0000256" key="7">
    <source>
        <dbReference type="ARBA" id="ARBA00022723"/>
    </source>
</evidence>
<evidence type="ECO:0000256" key="14">
    <source>
        <dbReference type="PIRSR" id="PIRSR602403-1"/>
    </source>
</evidence>
<sequence>MDALLSQLPAAACLLLVVVIYLFYRKRYSFWRERGVPGVKPRFPFGNFAAVALSRANLLQVIYNLAAAHRRVGYCGAFIWHTPVLLVWEPEMIKQVLSTDFGSFHDRGRRVDEADPLSQTLFNMSGQRWKNLRSRLTPAFSSGRVRNMLPLMLDIGRELVRQTALEARRSPQHTREVDMGLLLSHFATDVIGSVAFGIQCNTLCSQENNAFLAMSKRPFKQSPLRLLRQGLNAIHPKLGALLPIKTVFSDVHNFFINLMRDTVEQRERHKVVRNDFVQLMLQARSAELADAADADPEHHVELTPEVMAAQGFNFFIAGLDTFANTVGFTLNRLAGDEELQERVAAEVQEVAATHGGELSYDALQDMDLVRRVVLEGLRLWSPQAVFLRTCTATTRVGELTVEKGRGVLVVGSVNNMDEDIFPEPARFDPDRHTAANRNNRHPYAFLPFGEGPRACIAERFALLEMQLALAALLRDLRFSPGPNYEREVQLDTRSIFHSPKNGFLLKVDPRN</sequence>
<dbReference type="AlphaFoldDB" id="A0A6J1SI10"/>
<dbReference type="InterPro" id="IPR017972">
    <property type="entry name" value="Cyt_P450_CS"/>
</dbReference>
<organism evidence="17 18">
    <name type="scientific">Frankliniella occidentalis</name>
    <name type="common">Western flower thrips</name>
    <name type="synonym">Euthrips occidentalis</name>
    <dbReference type="NCBI Taxonomy" id="133901"/>
    <lineage>
        <taxon>Eukaryota</taxon>
        <taxon>Metazoa</taxon>
        <taxon>Ecdysozoa</taxon>
        <taxon>Arthropoda</taxon>
        <taxon>Hexapoda</taxon>
        <taxon>Insecta</taxon>
        <taxon>Pterygota</taxon>
        <taxon>Neoptera</taxon>
        <taxon>Paraneoptera</taxon>
        <taxon>Thysanoptera</taxon>
        <taxon>Terebrantia</taxon>
        <taxon>Thripoidea</taxon>
        <taxon>Thripidae</taxon>
        <taxon>Frankliniella</taxon>
    </lineage>
</organism>
<keyword evidence="7 14" id="KW-0479">Metal-binding</keyword>
<comment type="function">
    <text evidence="2">May be involved in the metabolism of insect hormones and in the breakdown of synthetic insecticides.</text>
</comment>
<dbReference type="InterPro" id="IPR002403">
    <property type="entry name" value="Cyt_P450_E_grp-IV"/>
</dbReference>
<evidence type="ECO:0000256" key="3">
    <source>
        <dbReference type="ARBA" id="ARBA00004174"/>
    </source>
</evidence>
<name>A0A6J1SI10_FRAOC</name>
<keyword evidence="16" id="KW-1133">Transmembrane helix</keyword>
<accession>A0A6J1SI10</accession>
<keyword evidence="6 14" id="KW-0349">Heme</keyword>
<evidence type="ECO:0000256" key="8">
    <source>
        <dbReference type="ARBA" id="ARBA00022824"/>
    </source>
</evidence>
<evidence type="ECO:0000313" key="17">
    <source>
        <dbReference type="Proteomes" id="UP000504606"/>
    </source>
</evidence>
<keyword evidence="16" id="KW-0812">Transmembrane</keyword>